<comment type="caution">
    <text evidence="4">The sequence shown here is derived from an EMBL/GenBank/DDBJ whole genome shotgun (WGS) entry which is preliminary data.</text>
</comment>
<dbReference type="PANTHER" id="PTHR16305">
    <property type="entry name" value="TESTICULAR SOLUBLE ADENYLYL CYCLASE"/>
    <property type="match status" value="1"/>
</dbReference>
<dbReference type="PROSITE" id="PS00622">
    <property type="entry name" value="HTH_LUXR_1"/>
    <property type="match status" value="1"/>
</dbReference>
<dbReference type="InterPro" id="IPR041664">
    <property type="entry name" value="AAA_16"/>
</dbReference>
<keyword evidence="2" id="KW-0067">ATP-binding</keyword>
<reference evidence="4 5" key="1">
    <citation type="submission" date="2021-01" db="EMBL/GenBank/DDBJ databases">
        <title>WGS of actinomycetes isolated from Thailand.</title>
        <authorList>
            <person name="Thawai C."/>
        </authorList>
    </citation>
    <scope>NUCLEOTIDE SEQUENCE [LARGE SCALE GENOMIC DNA]</scope>
    <source>
        <strain evidence="4 5">LPG 2</strain>
    </source>
</reference>
<evidence type="ECO:0000259" key="3">
    <source>
        <dbReference type="PROSITE" id="PS50043"/>
    </source>
</evidence>
<dbReference type="Pfam" id="PF00196">
    <property type="entry name" value="GerE"/>
    <property type="match status" value="1"/>
</dbReference>
<evidence type="ECO:0000313" key="5">
    <source>
        <dbReference type="Proteomes" id="UP000602198"/>
    </source>
</evidence>
<dbReference type="InterPro" id="IPR000792">
    <property type="entry name" value="Tscrpt_reg_LuxR_C"/>
</dbReference>
<dbReference type="SUPFAM" id="SSF48452">
    <property type="entry name" value="TPR-like"/>
    <property type="match status" value="1"/>
</dbReference>
<dbReference type="Gene3D" id="1.25.40.10">
    <property type="entry name" value="Tetratricopeptide repeat domain"/>
    <property type="match status" value="1"/>
</dbReference>
<protein>
    <submittedName>
        <fullName evidence="4">AAA family ATPase</fullName>
    </submittedName>
</protein>
<dbReference type="EMBL" id="JAERRJ010000021">
    <property type="protein sequence ID" value="MBL1079942.1"/>
    <property type="molecule type" value="Genomic_DNA"/>
</dbReference>
<organism evidence="4 5">
    <name type="scientific">Nocardia acididurans</name>
    <dbReference type="NCBI Taxonomy" id="2802282"/>
    <lineage>
        <taxon>Bacteria</taxon>
        <taxon>Bacillati</taxon>
        <taxon>Actinomycetota</taxon>
        <taxon>Actinomycetes</taxon>
        <taxon>Mycobacteriales</taxon>
        <taxon>Nocardiaceae</taxon>
        <taxon>Nocardia</taxon>
    </lineage>
</organism>
<dbReference type="Pfam" id="PF13191">
    <property type="entry name" value="AAA_16"/>
    <property type="match status" value="1"/>
</dbReference>
<dbReference type="Proteomes" id="UP000602198">
    <property type="component" value="Unassembled WGS sequence"/>
</dbReference>
<evidence type="ECO:0000313" key="4">
    <source>
        <dbReference type="EMBL" id="MBL1079942.1"/>
    </source>
</evidence>
<evidence type="ECO:0000256" key="1">
    <source>
        <dbReference type="ARBA" id="ARBA00022741"/>
    </source>
</evidence>
<keyword evidence="5" id="KW-1185">Reference proteome</keyword>
<dbReference type="PROSITE" id="PS50043">
    <property type="entry name" value="HTH_LUXR_2"/>
    <property type="match status" value="1"/>
</dbReference>
<dbReference type="SMART" id="SM00421">
    <property type="entry name" value="HTH_LUXR"/>
    <property type="match status" value="1"/>
</dbReference>
<dbReference type="Gene3D" id="3.40.50.300">
    <property type="entry name" value="P-loop containing nucleotide triphosphate hydrolases"/>
    <property type="match status" value="1"/>
</dbReference>
<gene>
    <name evidence="4" type="ORF">JK358_36655</name>
</gene>
<evidence type="ECO:0000256" key="2">
    <source>
        <dbReference type="ARBA" id="ARBA00022840"/>
    </source>
</evidence>
<dbReference type="InterPro" id="IPR011990">
    <property type="entry name" value="TPR-like_helical_dom_sf"/>
</dbReference>
<dbReference type="RefSeq" id="WP_201957902.1">
    <property type="nucleotide sequence ID" value="NZ_JAERRJ010000021.1"/>
</dbReference>
<dbReference type="SUPFAM" id="SSF46894">
    <property type="entry name" value="C-terminal effector domain of the bipartite response regulators"/>
    <property type="match status" value="1"/>
</dbReference>
<dbReference type="InterPro" id="IPR016032">
    <property type="entry name" value="Sig_transdc_resp-reg_C-effctor"/>
</dbReference>
<dbReference type="SUPFAM" id="SSF52540">
    <property type="entry name" value="P-loop containing nucleoside triphosphate hydrolases"/>
    <property type="match status" value="1"/>
</dbReference>
<feature type="domain" description="HTH luxR-type" evidence="3">
    <location>
        <begin position="823"/>
        <end position="888"/>
    </location>
</feature>
<dbReference type="PANTHER" id="PTHR16305:SF35">
    <property type="entry name" value="TRANSCRIPTIONAL ACTIVATOR DOMAIN"/>
    <property type="match status" value="1"/>
</dbReference>
<dbReference type="PRINTS" id="PR00038">
    <property type="entry name" value="HTHLUXR"/>
</dbReference>
<sequence length="893" mass="95260">MPGIDDTLLGRDAEQAALERAMDAARAGQGGAIVLWGDPGIGKTALLGYAAEHATGFQILRCRGTRAESILAFSALHELLWPIVDRIDGLPTPQAEALRGALGLSDRAHDPFLVGVAVLTLLSELAEERPVLVLADDTQWLDAASTSCLSFLTRRVSDESILVLFTAHERPEGTSCDGLPVLHVQGLDPVDARRLVVGQHPAMPDAQIDRVLTLADGNPLALQELPDAMPPWSVEAATLSSGFAEAAASQLDPDEPVEVGPRLRRAFDARVAALPVPVQTALLIVAAGDGAEIESVRSAGQELGLDDDAWQQARLTGLLHLAHGRISMRHPLIRAAVYDRATAAERRAVHRALATPASGLDPDRRAWHAAYATDTPDEQVAAALQDTAARAWMRGARQSSVRALLRAAELSPDSKAAGRRLALAARNEWNTGRVDSARAILRDAEAAAGHRTAVRFSGGLEGMMELGHGDPVRALELFERDAAVAGRYLEPELRHLARRAAWSAGLGDSTTDHDAMVLEALAAGEDLIGWWRLPPAIQAVAIGKAEPTWELFQHVSRDARISGNMTGLLTTLNSLATLEMALGRWDDAAENAASALYLAEQQGQQNPIARALLTVGWLAAVRGEHTDAVAATERALALSRPRRVAALNAAGYWNLGLDALGSGDVDSAWGFLAPILDPEHEAHHPTLAALAAPDAIEAAIRLGRTAEAAAHTVTLAAWAERTGASWAISATELAGALAADGRAAEDHFRAALTVPEAADRPFQQARTQLLYGEWLRRARRRTDARAQLASALRVFDRLQAAPWAARARQESALAGEALDPNPTGSSRTLLTPQELRVARLAAKGLTNRDIAAQLFISPRTVGHHLSHVFPKLGITSRDELAGMDFEQGPTILP</sequence>
<keyword evidence="1" id="KW-0547">Nucleotide-binding</keyword>
<accession>A0ABS1MHA5</accession>
<dbReference type="Gene3D" id="1.10.10.10">
    <property type="entry name" value="Winged helix-like DNA-binding domain superfamily/Winged helix DNA-binding domain"/>
    <property type="match status" value="1"/>
</dbReference>
<dbReference type="InterPro" id="IPR036388">
    <property type="entry name" value="WH-like_DNA-bd_sf"/>
</dbReference>
<name>A0ABS1MHA5_9NOCA</name>
<proteinExistence type="predicted"/>
<dbReference type="InterPro" id="IPR027417">
    <property type="entry name" value="P-loop_NTPase"/>
</dbReference>
<dbReference type="CDD" id="cd06170">
    <property type="entry name" value="LuxR_C_like"/>
    <property type="match status" value="1"/>
</dbReference>